<protein>
    <submittedName>
        <fullName evidence="2">Putative methyltransferase YcgJ</fullName>
        <ecNumber evidence="2">2.1.1.-</ecNumber>
    </submittedName>
</protein>
<keyword evidence="3" id="KW-1185">Reference proteome</keyword>
<dbReference type="PANTHER" id="PTHR42912:SF80">
    <property type="entry name" value="METHYLTRANSFERASE DOMAIN-CONTAINING PROTEIN"/>
    <property type="match status" value="1"/>
</dbReference>
<dbReference type="SUPFAM" id="SSF53335">
    <property type="entry name" value="S-adenosyl-L-methionine-dependent methyltransferases"/>
    <property type="match status" value="1"/>
</dbReference>
<evidence type="ECO:0000259" key="1">
    <source>
        <dbReference type="Pfam" id="PF08241"/>
    </source>
</evidence>
<keyword evidence="2" id="KW-0808">Transferase</keyword>
<dbReference type="Pfam" id="PF08241">
    <property type="entry name" value="Methyltransf_11"/>
    <property type="match status" value="1"/>
</dbReference>
<sequence length="211" mass="23580">MPKILPFEREPRRYDRWFDDHDAAYRSELAAIRELLPPRPGRALEIGSGTGRFALPLGIREGVEPSPAMRRRSAARGLHAIDGVAEALPFDDARFDLVLMVTTICFVDDAAQSCREAARVLHPGGRFIVGLVDRDSFLGESYEARRKESVFYRDARFFSAAEVVDFMKDAGMREFRFRQTLFSMPAELAGPDSIREGYGEGGFAAISGERG</sequence>
<dbReference type="PATRIC" id="fig|1609981.3.peg.131"/>
<dbReference type="OrthoDB" id="9795634at2"/>
<dbReference type="CDD" id="cd02440">
    <property type="entry name" value="AdoMet_MTases"/>
    <property type="match status" value="1"/>
</dbReference>
<reference evidence="3" key="1">
    <citation type="submission" date="2015-02" db="EMBL/GenBank/DDBJ databases">
        <title>Description and complete genome sequence of the first cultured representative of the subdivision 5 of the Verrucomicrobia phylum.</title>
        <authorList>
            <person name="Spring S."/>
            <person name="Bunk B."/>
            <person name="Sproer C."/>
            <person name="Klenk H.-P."/>
        </authorList>
    </citation>
    <scope>NUCLEOTIDE SEQUENCE [LARGE SCALE GENOMIC DNA]</scope>
    <source>
        <strain evidence="3">L21-Fru-AB</strain>
    </source>
</reference>
<dbReference type="InterPro" id="IPR029063">
    <property type="entry name" value="SAM-dependent_MTases_sf"/>
</dbReference>
<dbReference type="InterPro" id="IPR013216">
    <property type="entry name" value="Methyltransf_11"/>
</dbReference>
<evidence type="ECO:0000313" key="3">
    <source>
        <dbReference type="Proteomes" id="UP000035268"/>
    </source>
</evidence>
<dbReference type="EC" id="2.1.1.-" evidence="2"/>
<evidence type="ECO:0000313" key="2">
    <source>
        <dbReference type="EMBL" id="AKJ63411.1"/>
    </source>
</evidence>
<dbReference type="RefSeq" id="WP_052880843.1">
    <property type="nucleotide sequence ID" value="NZ_CP010904.1"/>
</dbReference>
<dbReference type="STRING" id="1307763.L21SP4_00125"/>
<dbReference type="KEGG" id="vbl:L21SP4_00125"/>
<proteinExistence type="predicted"/>
<dbReference type="GO" id="GO:0032259">
    <property type="term" value="P:methylation"/>
    <property type="evidence" value="ECO:0007669"/>
    <property type="project" value="UniProtKB-KW"/>
</dbReference>
<dbReference type="InterPro" id="IPR050508">
    <property type="entry name" value="Methyltransf_Superfamily"/>
</dbReference>
<dbReference type="PANTHER" id="PTHR42912">
    <property type="entry name" value="METHYLTRANSFERASE"/>
    <property type="match status" value="1"/>
</dbReference>
<name>A0A0G3EAE0_9BACT</name>
<keyword evidence="2" id="KW-0489">Methyltransferase</keyword>
<accession>A0A0G3EAE0</accession>
<reference evidence="2 3" key="2">
    <citation type="journal article" date="2016" name="ISME J.">
        <title>Characterization of the first cultured representative of Verrucomicrobia subdivision 5 indicates the proposal of a novel phylum.</title>
        <authorList>
            <person name="Spring S."/>
            <person name="Bunk B."/>
            <person name="Sproer C."/>
            <person name="Schumann P."/>
            <person name="Rohde M."/>
            <person name="Tindall B.J."/>
            <person name="Klenk H.P."/>
        </authorList>
    </citation>
    <scope>NUCLEOTIDE SEQUENCE [LARGE SCALE GENOMIC DNA]</scope>
    <source>
        <strain evidence="2 3">L21-Fru-AB</strain>
    </source>
</reference>
<dbReference type="AlphaFoldDB" id="A0A0G3EAE0"/>
<organism evidence="2 3">
    <name type="scientific">Kiritimatiella glycovorans</name>
    <dbReference type="NCBI Taxonomy" id="1307763"/>
    <lineage>
        <taxon>Bacteria</taxon>
        <taxon>Pseudomonadati</taxon>
        <taxon>Kiritimatiellota</taxon>
        <taxon>Kiritimatiellia</taxon>
        <taxon>Kiritimatiellales</taxon>
        <taxon>Kiritimatiellaceae</taxon>
        <taxon>Kiritimatiella</taxon>
    </lineage>
</organism>
<dbReference type="Proteomes" id="UP000035268">
    <property type="component" value="Chromosome"/>
</dbReference>
<gene>
    <name evidence="2" type="primary">ycgJ_1</name>
    <name evidence="2" type="ORF">L21SP4_00125</name>
</gene>
<dbReference type="EMBL" id="CP010904">
    <property type="protein sequence ID" value="AKJ63411.1"/>
    <property type="molecule type" value="Genomic_DNA"/>
</dbReference>
<feature type="domain" description="Methyltransferase type 11" evidence="1">
    <location>
        <begin position="44"/>
        <end position="129"/>
    </location>
</feature>
<dbReference type="GO" id="GO:0008757">
    <property type="term" value="F:S-adenosylmethionine-dependent methyltransferase activity"/>
    <property type="evidence" value="ECO:0007669"/>
    <property type="project" value="InterPro"/>
</dbReference>
<dbReference type="Gene3D" id="3.40.50.150">
    <property type="entry name" value="Vaccinia Virus protein VP39"/>
    <property type="match status" value="1"/>
</dbReference>